<proteinExistence type="predicted"/>
<dbReference type="PANTHER" id="PTHR40633">
    <property type="entry name" value="MATRIX PROTEIN, PUTATIVE (AFU_ORTHOLOGUE AFUA_8G05410)-RELATED"/>
    <property type="match status" value="1"/>
</dbReference>
<feature type="transmembrane region" description="Helical" evidence="3">
    <location>
        <begin position="625"/>
        <end position="643"/>
    </location>
</feature>
<sequence>MRRRCSPLSLAAFALAASIPALAQVTPTAPGPGDSYRVGGNCIAEWDIDTTGTWTSFDIDLMSGSNTAMTVVTRVADSMDGTSGVGTYTFTCPAVTPNSAIYFLQFTQDGADPQWTTRFTIASSTGATTTPTESTQPNGAAIPWGNGELADGTIASTVSGALSVTSSSSSSSSSSTSRMVTSTSSSSSASQTSSGKSASKTSSGAKSSATAAEASTKMFYDSWPLGGKIGLLAGVIVAGLVILLICIFFCIRLTRRRKNNRKKSGAIALSSPSQAALTKSTDDDGLDFKDEQDSYYKPSNESMADLHAAGGRGPYVTPGQAFTHNQAPAYNDDGKLRRESVWVAPEENRAGMGVGQGRGASPWRRPSPDLTGGFQAPAFDARYAPHAQPRGATGAEVYPLIPPSSGHRPMSATEVDGYTPTGSAAHEGGYQGGYQWSTQFTKLQEQSLLSNVTWISANLAQLGDYISRLPVDDVRHADHDTLVALIQSGTPYDLGMLWSPDLYAIITAFAIAIFAKIALMMLVTRKGVNRVRNYAMEEGKAAMDSETARARLVKPAKAAISHILNLVVATVGLGLQLAAYRAFVIPGMPFRLDDLKYLTVAVRTILVCYAADFLLGLESMNPEVVFHHCMTLGLLGCGQIIVFKTHSPKFFRLCAYLLLQATAEQTTYLAMACYHSATLLARQNHRPDQQRRLLRISWYSLRITKFITYPQKLVPAIMALVWLGEMKRDVEGSADGRFWLAWATILIATLLILQVKFCDDIFTICNYVHYKLDPSAFPHPPSRTGPVMRFLFGLLPGASLRRQRAKEQHRRNDASAEKGEHELKQSSVRAPDDPSRTETFKNDGNRTITASLRSGKAVEGSPKEGFEAEEGEFLAQ</sequence>
<feature type="transmembrane region" description="Helical" evidence="3">
    <location>
        <begin position="229"/>
        <end position="253"/>
    </location>
</feature>
<feature type="region of interest" description="Disordered" evidence="2">
    <location>
        <begin position="261"/>
        <end position="330"/>
    </location>
</feature>
<feature type="compositionally biased region" description="Low complexity" evidence="2">
    <location>
        <begin position="125"/>
        <end position="135"/>
    </location>
</feature>
<dbReference type="EMBL" id="MCGR01000009">
    <property type="protein sequence ID" value="ORY88605.1"/>
    <property type="molecule type" value="Genomic_DNA"/>
</dbReference>
<gene>
    <name evidence="6" type="ORF">BCR35DRAFT_324192</name>
</gene>
<dbReference type="STRING" id="106004.A0A1Y2FX51"/>
<feature type="compositionally biased region" description="Basic and acidic residues" evidence="2">
    <location>
        <begin position="280"/>
        <end position="294"/>
    </location>
</feature>
<feature type="region of interest" description="Disordered" evidence="2">
    <location>
        <begin position="164"/>
        <end position="206"/>
    </location>
</feature>
<feature type="transmembrane region" description="Helical" evidence="3">
    <location>
        <begin position="595"/>
        <end position="613"/>
    </location>
</feature>
<feature type="transmembrane region" description="Helical" evidence="3">
    <location>
        <begin position="502"/>
        <end position="523"/>
    </location>
</feature>
<feature type="compositionally biased region" description="Basic and acidic residues" evidence="2">
    <location>
        <begin position="810"/>
        <end position="844"/>
    </location>
</feature>
<keyword evidence="1 4" id="KW-0732">Signal</keyword>
<feature type="transmembrane region" description="Helical" evidence="3">
    <location>
        <begin position="559"/>
        <end position="583"/>
    </location>
</feature>
<name>A0A1Y2FX51_9BASI</name>
<feature type="domain" description="Yeast cell wall synthesis Kre9/Knh1-like N-terminal" evidence="5">
    <location>
        <begin position="30"/>
        <end position="121"/>
    </location>
</feature>
<feature type="compositionally biased region" description="Polar residues" evidence="2">
    <location>
        <begin position="270"/>
        <end position="279"/>
    </location>
</feature>
<keyword evidence="7" id="KW-1185">Reference proteome</keyword>
<dbReference type="InterPro" id="IPR018466">
    <property type="entry name" value="Kre9/Knh1-like_N"/>
</dbReference>
<evidence type="ECO:0000256" key="1">
    <source>
        <dbReference type="ARBA" id="ARBA00022729"/>
    </source>
</evidence>
<keyword evidence="3" id="KW-1133">Transmembrane helix</keyword>
<feature type="region of interest" description="Disordered" evidence="2">
    <location>
        <begin position="805"/>
        <end position="876"/>
    </location>
</feature>
<feature type="transmembrane region" description="Helical" evidence="3">
    <location>
        <begin position="706"/>
        <end position="724"/>
    </location>
</feature>
<keyword evidence="3" id="KW-0472">Membrane</keyword>
<feature type="chain" id="PRO_5010985612" description="Yeast cell wall synthesis Kre9/Knh1-like N-terminal domain-containing protein" evidence="4">
    <location>
        <begin position="24"/>
        <end position="876"/>
    </location>
</feature>
<feature type="transmembrane region" description="Helical" evidence="3">
    <location>
        <begin position="736"/>
        <end position="753"/>
    </location>
</feature>
<feature type="region of interest" description="Disordered" evidence="2">
    <location>
        <begin position="125"/>
        <end position="146"/>
    </location>
</feature>
<evidence type="ECO:0000256" key="3">
    <source>
        <dbReference type="SAM" id="Phobius"/>
    </source>
</evidence>
<dbReference type="OrthoDB" id="2528625at2759"/>
<keyword evidence="3" id="KW-0812">Transmembrane</keyword>
<evidence type="ECO:0000259" key="5">
    <source>
        <dbReference type="Pfam" id="PF10342"/>
    </source>
</evidence>
<dbReference type="AlphaFoldDB" id="A0A1Y2FX51"/>
<dbReference type="Pfam" id="PF10342">
    <property type="entry name" value="Kre9_KNH"/>
    <property type="match status" value="1"/>
</dbReference>
<dbReference type="Proteomes" id="UP000193467">
    <property type="component" value="Unassembled WGS sequence"/>
</dbReference>
<accession>A0A1Y2FX51</accession>
<dbReference type="PANTHER" id="PTHR40633:SF1">
    <property type="entry name" value="GPI ANCHORED SERINE-THREONINE RICH PROTEIN (AFU_ORTHOLOGUE AFUA_1G03630)"/>
    <property type="match status" value="1"/>
</dbReference>
<evidence type="ECO:0000256" key="2">
    <source>
        <dbReference type="SAM" id="MobiDB-lite"/>
    </source>
</evidence>
<feature type="signal peptide" evidence="4">
    <location>
        <begin position="1"/>
        <end position="23"/>
    </location>
</feature>
<organism evidence="6 7">
    <name type="scientific">Leucosporidium creatinivorum</name>
    <dbReference type="NCBI Taxonomy" id="106004"/>
    <lineage>
        <taxon>Eukaryota</taxon>
        <taxon>Fungi</taxon>
        <taxon>Dikarya</taxon>
        <taxon>Basidiomycota</taxon>
        <taxon>Pucciniomycotina</taxon>
        <taxon>Microbotryomycetes</taxon>
        <taxon>Leucosporidiales</taxon>
        <taxon>Leucosporidium</taxon>
    </lineage>
</organism>
<feature type="compositionally biased region" description="Acidic residues" evidence="2">
    <location>
        <begin position="867"/>
        <end position="876"/>
    </location>
</feature>
<dbReference type="InParanoid" id="A0A1Y2FX51"/>
<evidence type="ECO:0000256" key="4">
    <source>
        <dbReference type="SAM" id="SignalP"/>
    </source>
</evidence>
<reference evidence="6 7" key="1">
    <citation type="submission" date="2016-07" db="EMBL/GenBank/DDBJ databases">
        <title>Pervasive Adenine N6-methylation of Active Genes in Fungi.</title>
        <authorList>
            <consortium name="DOE Joint Genome Institute"/>
            <person name="Mondo S.J."/>
            <person name="Dannebaum R.O."/>
            <person name="Kuo R.C."/>
            <person name="Labutti K."/>
            <person name="Haridas S."/>
            <person name="Kuo A."/>
            <person name="Salamov A."/>
            <person name="Ahrendt S.R."/>
            <person name="Lipzen A."/>
            <person name="Sullivan W."/>
            <person name="Andreopoulos W.B."/>
            <person name="Clum A."/>
            <person name="Lindquist E."/>
            <person name="Daum C."/>
            <person name="Ramamoorthy G.K."/>
            <person name="Gryganskyi A."/>
            <person name="Culley D."/>
            <person name="Magnuson J.K."/>
            <person name="James T.Y."/>
            <person name="O'Malley M.A."/>
            <person name="Stajich J.E."/>
            <person name="Spatafora J.W."/>
            <person name="Visel A."/>
            <person name="Grigoriev I.V."/>
        </authorList>
    </citation>
    <scope>NUCLEOTIDE SEQUENCE [LARGE SCALE GENOMIC DNA]</scope>
    <source>
        <strain evidence="6 7">62-1032</strain>
    </source>
</reference>
<protein>
    <recommendedName>
        <fullName evidence="5">Yeast cell wall synthesis Kre9/Knh1-like N-terminal domain-containing protein</fullName>
    </recommendedName>
</protein>
<evidence type="ECO:0000313" key="7">
    <source>
        <dbReference type="Proteomes" id="UP000193467"/>
    </source>
</evidence>
<evidence type="ECO:0000313" key="6">
    <source>
        <dbReference type="EMBL" id="ORY88605.1"/>
    </source>
</evidence>
<comment type="caution">
    <text evidence="6">The sequence shown here is derived from an EMBL/GenBank/DDBJ whole genome shotgun (WGS) entry which is preliminary data.</text>
</comment>
<dbReference type="InterPro" id="IPR052982">
    <property type="entry name" value="SRP1/TIP1-like"/>
</dbReference>